<dbReference type="InterPro" id="IPR001264">
    <property type="entry name" value="Glyco_trans_51"/>
</dbReference>
<keyword evidence="15" id="KW-1133">Transmembrane helix</keyword>
<dbReference type="SUPFAM" id="SSF56601">
    <property type="entry name" value="beta-lactamase/transpeptidase-like"/>
    <property type="match status" value="1"/>
</dbReference>
<evidence type="ECO:0000256" key="15">
    <source>
        <dbReference type="SAM" id="Phobius"/>
    </source>
</evidence>
<comment type="similarity">
    <text evidence="2">In the N-terminal section; belongs to the glycosyltransferase 51 family.</text>
</comment>
<dbReference type="PANTHER" id="PTHR32282">
    <property type="entry name" value="BINDING PROTEIN TRANSPEPTIDASE, PUTATIVE-RELATED"/>
    <property type="match status" value="1"/>
</dbReference>
<evidence type="ECO:0000256" key="3">
    <source>
        <dbReference type="ARBA" id="ARBA00022645"/>
    </source>
</evidence>
<accession>A0A844FGZ5</accession>
<comment type="similarity">
    <text evidence="1">In the C-terminal section; belongs to the transpeptidase family.</text>
</comment>
<dbReference type="PANTHER" id="PTHR32282:SF33">
    <property type="entry name" value="PEPTIDOGLYCAN GLYCOSYLTRANSFERASE"/>
    <property type="match status" value="1"/>
</dbReference>
<dbReference type="Pfam" id="PF00905">
    <property type="entry name" value="Transpeptidase"/>
    <property type="match status" value="1"/>
</dbReference>
<dbReference type="Gene3D" id="3.40.710.10">
    <property type="entry name" value="DD-peptidase/beta-lactamase superfamily"/>
    <property type="match status" value="2"/>
</dbReference>
<evidence type="ECO:0000256" key="6">
    <source>
        <dbReference type="ARBA" id="ARBA00022679"/>
    </source>
</evidence>
<dbReference type="AlphaFoldDB" id="A0A844FGZ5"/>
<dbReference type="EMBL" id="VULR01000006">
    <property type="protein sequence ID" value="MSS43246.1"/>
    <property type="molecule type" value="Genomic_DNA"/>
</dbReference>
<dbReference type="GO" id="GO:0008955">
    <property type="term" value="F:peptidoglycan glycosyltransferase activity"/>
    <property type="evidence" value="ECO:0007669"/>
    <property type="project" value="UniProtKB-EC"/>
</dbReference>
<keyword evidence="15" id="KW-0472">Membrane</keyword>
<feature type="region of interest" description="Disordered" evidence="14">
    <location>
        <begin position="871"/>
        <end position="957"/>
    </location>
</feature>
<dbReference type="FunFam" id="1.10.3810.10:FF:000001">
    <property type="entry name" value="Penicillin-binding protein 1A"/>
    <property type="match status" value="1"/>
</dbReference>
<keyword evidence="7" id="KW-0378">Hydrolase</keyword>
<keyword evidence="11" id="KW-0961">Cell wall biogenesis/degradation</keyword>
<comment type="catalytic activity">
    <reaction evidence="13">
        <text>[GlcNAc-(1-&gt;4)-Mur2Ac(oyl-L-Ala-gamma-D-Glu-L-Lys-D-Ala-D-Ala)](n)-di-trans,octa-cis-undecaprenyl diphosphate + beta-D-GlcNAc-(1-&gt;4)-Mur2Ac(oyl-L-Ala-gamma-D-Glu-L-Lys-D-Ala-D-Ala)-di-trans,octa-cis-undecaprenyl diphosphate = [GlcNAc-(1-&gt;4)-Mur2Ac(oyl-L-Ala-gamma-D-Glu-L-Lys-D-Ala-D-Ala)](n+1)-di-trans,octa-cis-undecaprenyl diphosphate + di-trans,octa-cis-undecaprenyl diphosphate + H(+)</text>
        <dbReference type="Rhea" id="RHEA:23708"/>
        <dbReference type="Rhea" id="RHEA-COMP:9602"/>
        <dbReference type="Rhea" id="RHEA-COMP:9603"/>
        <dbReference type="ChEBI" id="CHEBI:15378"/>
        <dbReference type="ChEBI" id="CHEBI:58405"/>
        <dbReference type="ChEBI" id="CHEBI:60033"/>
        <dbReference type="ChEBI" id="CHEBI:78435"/>
        <dbReference type="EC" id="2.4.99.28"/>
    </reaction>
</comment>
<dbReference type="GO" id="GO:0006508">
    <property type="term" value="P:proteolysis"/>
    <property type="evidence" value="ECO:0007669"/>
    <property type="project" value="UniProtKB-KW"/>
</dbReference>
<dbReference type="SUPFAM" id="SSF53955">
    <property type="entry name" value="Lysozyme-like"/>
    <property type="match status" value="1"/>
</dbReference>
<evidence type="ECO:0000259" key="16">
    <source>
        <dbReference type="Pfam" id="PF00905"/>
    </source>
</evidence>
<feature type="domain" description="Glycosyl transferase family 51" evidence="17">
    <location>
        <begin position="76"/>
        <end position="246"/>
    </location>
</feature>
<feature type="compositionally biased region" description="Acidic residues" evidence="14">
    <location>
        <begin position="873"/>
        <end position="908"/>
    </location>
</feature>
<feature type="compositionally biased region" description="Basic and acidic residues" evidence="14">
    <location>
        <begin position="930"/>
        <end position="957"/>
    </location>
</feature>
<dbReference type="InterPro" id="IPR036950">
    <property type="entry name" value="PBP_transglycosylase"/>
</dbReference>
<dbReference type="OrthoDB" id="9766909at2"/>
<evidence type="ECO:0000256" key="1">
    <source>
        <dbReference type="ARBA" id="ARBA00007090"/>
    </source>
</evidence>
<keyword evidence="4" id="KW-0645">Protease</keyword>
<gene>
    <name evidence="18" type="ORF">FYJ27_05805</name>
</gene>
<evidence type="ECO:0000256" key="7">
    <source>
        <dbReference type="ARBA" id="ARBA00022801"/>
    </source>
</evidence>
<keyword evidence="8" id="KW-0133">Cell shape</keyword>
<evidence type="ECO:0000256" key="8">
    <source>
        <dbReference type="ARBA" id="ARBA00022960"/>
    </source>
</evidence>
<keyword evidence="10" id="KW-0511">Multifunctional enzyme</keyword>
<keyword evidence="6" id="KW-0808">Transferase</keyword>
<dbReference type="Proteomes" id="UP000462760">
    <property type="component" value="Unassembled WGS sequence"/>
</dbReference>
<protein>
    <submittedName>
        <fullName evidence="18">PBP1A family penicillin-binding protein</fullName>
    </submittedName>
</protein>
<dbReference type="InterPro" id="IPR001460">
    <property type="entry name" value="PCN-bd_Tpept"/>
</dbReference>
<evidence type="ECO:0000259" key="17">
    <source>
        <dbReference type="Pfam" id="PF00912"/>
    </source>
</evidence>
<dbReference type="RefSeq" id="WP_154483925.1">
    <property type="nucleotide sequence ID" value="NZ_JBCLQA010000009.1"/>
</dbReference>
<evidence type="ECO:0000256" key="4">
    <source>
        <dbReference type="ARBA" id="ARBA00022670"/>
    </source>
</evidence>
<dbReference type="GO" id="GO:0008360">
    <property type="term" value="P:regulation of cell shape"/>
    <property type="evidence" value="ECO:0007669"/>
    <property type="project" value="UniProtKB-KW"/>
</dbReference>
<comment type="caution">
    <text evidence="18">The sequence shown here is derived from an EMBL/GenBank/DDBJ whole genome shotgun (WGS) entry which is preliminary data.</text>
</comment>
<keyword evidence="15" id="KW-0812">Transmembrane</keyword>
<sequence length="957" mass="106598">MSESNKRRTKNEKSKKETTKKRSKFKIFLLVLLIAVVVSIGAVTGIVIAIAKDAPDIEPSNIEALLNQTSFILDENGKVIEKIQTEEYRTIVDLEKIPKHLQDAFVSIEDERFEKHMGVDPKGIMSAVVDNIRAKSTVRGASTITQQLARNLYLTNEKKLDRKIKEAYIALQLEKALTKDQILEAYLNRIYLGQGAYGVQEASQTYFSKDVEDLTVAESALLAGIVKSPSKYPPYKTVKPENFDSNSNIEVGQIDILGEKYIAVYNEEAVKRQKVVLMKMKELGYISNEEYNQALNEDVKKDLKPGEKKIKGISSYFNDFVKSQAIDALVEKLGYTKEEAEKELYTGGLKIYSTMDIEMQHKIEEVYRNFTEILFGNPGGSGKPVLISWSLDGNRNIRDDRNNIIYYNQENLFDENFNLKIEKGTFQLENDNLIINNKKFNPYTKSIDIADYYTINDKRNLVTHTVGSLAISEDAYSIGENKEIIISKNFLAENKDFYSIDGNGNLIIANNYFFRSNEGVVQPQSATVIMDHHNGQIKALVGGRDIQGNKLLNRATSSPRQPGSSIKPIAVYLPALDNGFTAATAIDDAPHYDGAGRLWPTNWYKGYWGPTPVRKSVEQSINVNSVKALESIGIDTSIEYLSRMGIVNKDKPEDDNFVSRSENKNSNDENLAALGLGGMTKGLTPLEMTAAYGSIANNGTYIEPIAFTKILDRNGNILIDNQPKKNKVVSPQVAYIMTDILRTTVSNGTAKRAAIPNMTTAGKTGTTQENADAWFVGYTPYYVSAVWIGNDSPAIRLNQGSSMASSLWRNTMTKAHEGLQNKSFDRPEGIVSAQICTQSGKLPGPSCSGTTITEIFVQGTVPGEICSAHIGIPEEEPEDEEDEELEEEPEDNEEEDKDKDKDKDEDEKNEDKKDDNVTTPPEKPEEPEDPNEKPSDPGKGDRKPGENDKPESGDNEN</sequence>
<reference evidence="18 19" key="1">
    <citation type="submission" date="2019-08" db="EMBL/GenBank/DDBJ databases">
        <title>In-depth cultivation of the pig gut microbiome towards novel bacterial diversity and tailored functional studies.</title>
        <authorList>
            <person name="Wylensek D."/>
            <person name="Hitch T.C.A."/>
            <person name="Clavel T."/>
        </authorList>
    </citation>
    <scope>NUCLEOTIDE SEQUENCE [LARGE SCALE GENOMIC DNA]</scope>
    <source>
        <strain evidence="18 19">Med78-601-WT-4W-RMD-3</strain>
    </source>
</reference>
<keyword evidence="9" id="KW-0573">Peptidoglycan synthesis</keyword>
<evidence type="ECO:0000256" key="13">
    <source>
        <dbReference type="ARBA" id="ARBA00049902"/>
    </source>
</evidence>
<dbReference type="GO" id="GO:0008658">
    <property type="term" value="F:penicillin binding"/>
    <property type="evidence" value="ECO:0007669"/>
    <property type="project" value="InterPro"/>
</dbReference>
<keyword evidence="3" id="KW-0121">Carboxypeptidase</keyword>
<evidence type="ECO:0000256" key="9">
    <source>
        <dbReference type="ARBA" id="ARBA00022984"/>
    </source>
</evidence>
<evidence type="ECO:0000313" key="18">
    <source>
        <dbReference type="EMBL" id="MSS43246.1"/>
    </source>
</evidence>
<dbReference type="GO" id="GO:0009252">
    <property type="term" value="P:peptidoglycan biosynthetic process"/>
    <property type="evidence" value="ECO:0007669"/>
    <property type="project" value="UniProtKB-KW"/>
</dbReference>
<dbReference type="Pfam" id="PF00912">
    <property type="entry name" value="Transgly"/>
    <property type="match status" value="1"/>
</dbReference>
<evidence type="ECO:0000313" key="19">
    <source>
        <dbReference type="Proteomes" id="UP000462760"/>
    </source>
</evidence>
<dbReference type="InterPro" id="IPR050396">
    <property type="entry name" value="Glycosyltr_51/Transpeptidase"/>
</dbReference>
<dbReference type="InterPro" id="IPR023346">
    <property type="entry name" value="Lysozyme-like_dom_sf"/>
</dbReference>
<dbReference type="NCBIfam" id="TIGR02074">
    <property type="entry name" value="PBP_1a_fam"/>
    <property type="match status" value="1"/>
</dbReference>
<evidence type="ECO:0000256" key="5">
    <source>
        <dbReference type="ARBA" id="ARBA00022676"/>
    </source>
</evidence>
<evidence type="ECO:0000256" key="2">
    <source>
        <dbReference type="ARBA" id="ARBA00007739"/>
    </source>
</evidence>
<comment type="catalytic activity">
    <reaction evidence="12">
        <text>Preferential cleavage: (Ac)2-L-Lys-D-Ala-|-D-Ala. Also transpeptidation of peptidyl-alanyl moieties that are N-acyl substituents of D-alanine.</text>
        <dbReference type="EC" id="3.4.16.4"/>
    </reaction>
</comment>
<evidence type="ECO:0000256" key="12">
    <source>
        <dbReference type="ARBA" id="ARBA00034000"/>
    </source>
</evidence>
<evidence type="ECO:0000256" key="14">
    <source>
        <dbReference type="SAM" id="MobiDB-lite"/>
    </source>
</evidence>
<dbReference type="InterPro" id="IPR012338">
    <property type="entry name" value="Beta-lactam/transpept-like"/>
</dbReference>
<dbReference type="GO" id="GO:0071555">
    <property type="term" value="P:cell wall organization"/>
    <property type="evidence" value="ECO:0007669"/>
    <property type="project" value="UniProtKB-KW"/>
</dbReference>
<dbReference type="Gene3D" id="1.10.3810.10">
    <property type="entry name" value="Biosynthetic peptidoglycan transglycosylase-like"/>
    <property type="match status" value="1"/>
</dbReference>
<feature type="domain" description="Penicillin-binding protein transpeptidase" evidence="16">
    <location>
        <begin position="526"/>
        <end position="809"/>
    </location>
</feature>
<name>A0A844FGZ5_9FIRM</name>
<evidence type="ECO:0000256" key="10">
    <source>
        <dbReference type="ARBA" id="ARBA00023268"/>
    </source>
</evidence>
<feature type="transmembrane region" description="Helical" evidence="15">
    <location>
        <begin position="27"/>
        <end position="51"/>
    </location>
</feature>
<organism evidence="18 19">
    <name type="scientific">Anaerosalibacter bizertensis</name>
    <dbReference type="NCBI Taxonomy" id="932217"/>
    <lineage>
        <taxon>Bacteria</taxon>
        <taxon>Bacillati</taxon>
        <taxon>Bacillota</taxon>
        <taxon>Tissierellia</taxon>
        <taxon>Tissierellales</taxon>
        <taxon>Sporanaerobacteraceae</taxon>
        <taxon>Anaerosalibacter</taxon>
    </lineage>
</organism>
<proteinExistence type="inferred from homology"/>
<keyword evidence="5" id="KW-0328">Glycosyltransferase</keyword>
<evidence type="ECO:0000256" key="11">
    <source>
        <dbReference type="ARBA" id="ARBA00023316"/>
    </source>
</evidence>
<dbReference type="GO" id="GO:0009002">
    <property type="term" value="F:serine-type D-Ala-D-Ala carboxypeptidase activity"/>
    <property type="evidence" value="ECO:0007669"/>
    <property type="project" value="UniProtKB-EC"/>
</dbReference>